<comment type="caution">
    <text evidence="7">The sequence shown here is derived from an EMBL/GenBank/DDBJ whole genome shotgun (WGS) entry which is preliminary data.</text>
</comment>
<dbReference type="InterPro" id="IPR050367">
    <property type="entry name" value="APC_superfamily"/>
</dbReference>
<gene>
    <name evidence="7" type="ORF">ACFPZF_00630</name>
</gene>
<feature type="transmembrane region" description="Helical" evidence="6">
    <location>
        <begin position="167"/>
        <end position="188"/>
    </location>
</feature>
<keyword evidence="5 6" id="KW-0472">Membrane</keyword>
<feature type="transmembrane region" description="Helical" evidence="6">
    <location>
        <begin position="20"/>
        <end position="45"/>
    </location>
</feature>
<feature type="transmembrane region" description="Helical" evidence="6">
    <location>
        <begin position="371"/>
        <end position="390"/>
    </location>
</feature>
<feature type="transmembrane region" description="Helical" evidence="6">
    <location>
        <begin position="335"/>
        <end position="359"/>
    </location>
</feature>
<feature type="transmembrane region" description="Helical" evidence="6">
    <location>
        <begin position="259"/>
        <end position="282"/>
    </location>
</feature>
<keyword evidence="2" id="KW-1003">Cell membrane</keyword>
<evidence type="ECO:0000256" key="5">
    <source>
        <dbReference type="ARBA" id="ARBA00023136"/>
    </source>
</evidence>
<sequence length="469" mass="48986">MVGSIIGTGVFALPSALAPYGPIALVAFVLVTIGALALAVTFGRLSERVPGSGGPYVYARDAFGEFAGFLTAWSYWITAWAGNAAIAVAWVGYVEVFVNKGHHTAGSIVIALVGLWLPALVNLTGVRAIGAFQIVTTVLKFLPLAFMATIGLLFMKPGNFGAFNAGGTSPVGAISAAGAIALFSYIGLETASVAAGRVRDPRRNVPRATIYGTLACAAIYLLGTLAVLGTVPHSELGSSTAPFTDAVNNIAGGHWAGNLVAAAAIVSGIGALNGWTLICAEMPMAAARDGLFPDVFTKVRGRGGVPAFGIVSATVLASVLTVVSYTRFTRVFTEIVLLSVLTAVIPYLLAAAAQLYRLVQRSSEETDRRRLARDVVVTVVALAFCYWSIQGSGYQTVYYGLFTILLGIPVYIWLKRPHAGAATDAATRTPVVGIGPARDDDPLPKAARTADTVGLPTILRRALTPRHQH</sequence>
<feature type="transmembrane region" description="Helical" evidence="6">
    <location>
        <begin position="396"/>
        <end position="414"/>
    </location>
</feature>
<dbReference type="InterPro" id="IPR002293">
    <property type="entry name" value="AA/rel_permease1"/>
</dbReference>
<keyword evidence="3 6" id="KW-0812">Transmembrane</keyword>
<feature type="transmembrane region" description="Helical" evidence="6">
    <location>
        <begin position="105"/>
        <end position="126"/>
    </location>
</feature>
<evidence type="ECO:0000256" key="2">
    <source>
        <dbReference type="ARBA" id="ARBA00022475"/>
    </source>
</evidence>
<dbReference type="EMBL" id="JBHSOC010000001">
    <property type="protein sequence ID" value="MFC5639865.1"/>
    <property type="molecule type" value="Genomic_DNA"/>
</dbReference>
<dbReference type="Pfam" id="PF13520">
    <property type="entry name" value="AA_permease_2"/>
    <property type="match status" value="1"/>
</dbReference>
<protein>
    <submittedName>
        <fullName evidence="7">APC family permease</fullName>
    </submittedName>
</protein>
<evidence type="ECO:0000256" key="3">
    <source>
        <dbReference type="ARBA" id="ARBA00022692"/>
    </source>
</evidence>
<comment type="subcellular location">
    <subcellularLocation>
        <location evidence="1">Cell membrane</location>
        <topology evidence="1">Multi-pass membrane protein</topology>
    </subcellularLocation>
</comment>
<proteinExistence type="predicted"/>
<feature type="transmembrane region" description="Helical" evidence="6">
    <location>
        <begin position="138"/>
        <end position="155"/>
    </location>
</feature>
<evidence type="ECO:0000256" key="4">
    <source>
        <dbReference type="ARBA" id="ARBA00022989"/>
    </source>
</evidence>
<dbReference type="PANTHER" id="PTHR42770">
    <property type="entry name" value="AMINO ACID TRANSPORTER-RELATED"/>
    <property type="match status" value="1"/>
</dbReference>
<keyword evidence="4 6" id="KW-1133">Transmembrane helix</keyword>
<organism evidence="7 8">
    <name type="scientific">Kitasatospora cinereorecta</name>
    <dbReference type="NCBI Taxonomy" id="285560"/>
    <lineage>
        <taxon>Bacteria</taxon>
        <taxon>Bacillati</taxon>
        <taxon>Actinomycetota</taxon>
        <taxon>Actinomycetes</taxon>
        <taxon>Kitasatosporales</taxon>
        <taxon>Streptomycetaceae</taxon>
        <taxon>Kitasatospora</taxon>
    </lineage>
</organism>
<dbReference type="PANTHER" id="PTHR42770:SF18">
    <property type="entry name" value="ARGININE_AGMATINE ANTIPORTER"/>
    <property type="match status" value="1"/>
</dbReference>
<feature type="transmembrane region" description="Helical" evidence="6">
    <location>
        <begin position="208"/>
        <end position="228"/>
    </location>
</feature>
<name>A0ABW0V5V0_9ACTN</name>
<accession>A0ABW0V5V0</accession>
<feature type="transmembrane region" description="Helical" evidence="6">
    <location>
        <begin position="66"/>
        <end position="93"/>
    </location>
</feature>
<dbReference type="Gene3D" id="1.20.1740.10">
    <property type="entry name" value="Amino acid/polyamine transporter I"/>
    <property type="match status" value="1"/>
</dbReference>
<evidence type="ECO:0000313" key="8">
    <source>
        <dbReference type="Proteomes" id="UP001596066"/>
    </source>
</evidence>
<dbReference type="Proteomes" id="UP001596066">
    <property type="component" value="Unassembled WGS sequence"/>
</dbReference>
<evidence type="ECO:0000256" key="1">
    <source>
        <dbReference type="ARBA" id="ARBA00004651"/>
    </source>
</evidence>
<reference evidence="8" key="1">
    <citation type="journal article" date="2019" name="Int. J. Syst. Evol. Microbiol.">
        <title>The Global Catalogue of Microorganisms (GCM) 10K type strain sequencing project: providing services to taxonomists for standard genome sequencing and annotation.</title>
        <authorList>
            <consortium name="The Broad Institute Genomics Platform"/>
            <consortium name="The Broad Institute Genome Sequencing Center for Infectious Disease"/>
            <person name="Wu L."/>
            <person name="Ma J."/>
        </authorList>
    </citation>
    <scope>NUCLEOTIDE SEQUENCE [LARGE SCALE GENOMIC DNA]</scope>
    <source>
        <strain evidence="8">CGMCC 4.1622</strain>
    </source>
</reference>
<keyword evidence="8" id="KW-1185">Reference proteome</keyword>
<feature type="transmembrane region" description="Helical" evidence="6">
    <location>
        <begin position="303"/>
        <end position="323"/>
    </location>
</feature>
<evidence type="ECO:0000313" key="7">
    <source>
        <dbReference type="EMBL" id="MFC5639865.1"/>
    </source>
</evidence>
<evidence type="ECO:0000256" key="6">
    <source>
        <dbReference type="SAM" id="Phobius"/>
    </source>
</evidence>
<dbReference type="PIRSF" id="PIRSF006060">
    <property type="entry name" value="AA_transporter"/>
    <property type="match status" value="1"/>
</dbReference>